<accession>A0ABR0KLJ5</accession>
<feature type="compositionally biased region" description="Polar residues" evidence="1">
    <location>
        <begin position="156"/>
        <end position="167"/>
    </location>
</feature>
<name>A0ABR0KLJ5_9EURO</name>
<reference evidence="2 3" key="1">
    <citation type="submission" date="2023-08" db="EMBL/GenBank/DDBJ databases">
        <title>Black Yeasts Isolated from many extreme environments.</title>
        <authorList>
            <person name="Coleine C."/>
            <person name="Stajich J.E."/>
            <person name="Selbmann L."/>
        </authorList>
    </citation>
    <scope>NUCLEOTIDE SEQUENCE [LARGE SCALE GENOMIC DNA]</scope>
    <source>
        <strain evidence="2 3">CCFEE 5885</strain>
    </source>
</reference>
<organism evidence="2 3">
    <name type="scientific">Lithohypha guttulata</name>
    <dbReference type="NCBI Taxonomy" id="1690604"/>
    <lineage>
        <taxon>Eukaryota</taxon>
        <taxon>Fungi</taxon>
        <taxon>Dikarya</taxon>
        <taxon>Ascomycota</taxon>
        <taxon>Pezizomycotina</taxon>
        <taxon>Eurotiomycetes</taxon>
        <taxon>Chaetothyriomycetidae</taxon>
        <taxon>Chaetothyriales</taxon>
        <taxon>Trichomeriaceae</taxon>
        <taxon>Lithohypha</taxon>
    </lineage>
</organism>
<protein>
    <submittedName>
        <fullName evidence="2">Uncharacterized protein</fullName>
    </submittedName>
</protein>
<comment type="caution">
    <text evidence="2">The sequence shown here is derived from an EMBL/GenBank/DDBJ whole genome shotgun (WGS) entry which is preliminary data.</text>
</comment>
<proteinExistence type="predicted"/>
<feature type="region of interest" description="Disordered" evidence="1">
    <location>
        <begin position="62"/>
        <end position="113"/>
    </location>
</feature>
<feature type="compositionally biased region" description="Basic residues" evidence="1">
    <location>
        <begin position="142"/>
        <end position="155"/>
    </location>
</feature>
<dbReference type="Proteomes" id="UP001345013">
    <property type="component" value="Unassembled WGS sequence"/>
</dbReference>
<sequence>MQLTIKQDPAVSKYQTWIDVEFSTAFKWVNGVPSERHDSQKQKIYPRKGNRAAKAASCLKNDQEDDYAIGLDREDESSSSTLVARRPLQPKRQYTDRQSLSRRAETGVTGHRLEGKLAGVNALLDLREEDKENRDPMPVAKPQRKGQHKGQHKGRQSLSRSAKSNVTGHKLEGKLPEEVNAVLDEEGDEGDKEDCSKLAKRPRRGGRSCRACRKAQ</sequence>
<feature type="compositionally biased region" description="Basic residues" evidence="1">
    <location>
        <begin position="198"/>
        <end position="216"/>
    </location>
</feature>
<evidence type="ECO:0000256" key="1">
    <source>
        <dbReference type="SAM" id="MobiDB-lite"/>
    </source>
</evidence>
<evidence type="ECO:0000313" key="3">
    <source>
        <dbReference type="Proteomes" id="UP001345013"/>
    </source>
</evidence>
<gene>
    <name evidence="2" type="ORF">LTR24_001144</name>
</gene>
<dbReference type="EMBL" id="JAVRRG010000008">
    <property type="protein sequence ID" value="KAK5100079.1"/>
    <property type="molecule type" value="Genomic_DNA"/>
</dbReference>
<feature type="compositionally biased region" description="Acidic residues" evidence="1">
    <location>
        <begin position="183"/>
        <end position="192"/>
    </location>
</feature>
<feature type="compositionally biased region" description="Acidic residues" evidence="1">
    <location>
        <begin position="63"/>
        <end position="77"/>
    </location>
</feature>
<feature type="region of interest" description="Disordered" evidence="1">
    <location>
        <begin position="127"/>
        <end position="216"/>
    </location>
</feature>
<keyword evidence="3" id="KW-1185">Reference proteome</keyword>
<evidence type="ECO:0000313" key="2">
    <source>
        <dbReference type="EMBL" id="KAK5100079.1"/>
    </source>
</evidence>